<dbReference type="FunFam" id="1.10.8.60:FF:000017">
    <property type="entry name" value="ATP-dependent chaperone ClpB"/>
    <property type="match status" value="1"/>
</dbReference>
<keyword evidence="6 12" id="KW-0067">ATP-binding</keyword>
<dbReference type="PROSITE" id="PS00871">
    <property type="entry name" value="CLPAB_2"/>
    <property type="match status" value="1"/>
</dbReference>
<dbReference type="SUPFAM" id="SSF52540">
    <property type="entry name" value="P-loop containing nucleoside triphosphate hydrolases"/>
    <property type="match status" value="2"/>
</dbReference>
<evidence type="ECO:0000313" key="15">
    <source>
        <dbReference type="EMBL" id="MCP1169041.1"/>
    </source>
</evidence>
<keyword evidence="4 11" id="KW-0677">Repeat</keyword>
<dbReference type="InterPro" id="IPR017730">
    <property type="entry name" value="Chaperonin_ClpB"/>
</dbReference>
<evidence type="ECO:0000256" key="8">
    <source>
        <dbReference type="ARBA" id="ARBA00023186"/>
    </source>
</evidence>
<accession>A0A9X2FV47</accession>
<comment type="function">
    <text evidence="9">Part of a stress-induced multi-chaperone system, it is involved in the recovery of the cell from heat-induced damage, in cooperation with DnaK, DnaJ and GrpE. Acts before DnaK, in the processing of protein aggregates. Protein binding stimulates the ATPase activity; ATP hydrolysis unfolds the denatured protein aggregates, which probably helps expose new hydrophobic binding sites on the surface of ClpB-bound aggregates, contributing to the solubilization and refolding of denatured protein aggregates by DnaK.</text>
</comment>
<evidence type="ECO:0000256" key="6">
    <source>
        <dbReference type="ARBA" id="ARBA00022840"/>
    </source>
</evidence>
<dbReference type="InterPro" id="IPR050130">
    <property type="entry name" value="ClpA_ClpB"/>
</dbReference>
<evidence type="ECO:0000313" key="16">
    <source>
        <dbReference type="Proteomes" id="UP001139477"/>
    </source>
</evidence>
<dbReference type="PRINTS" id="PR00300">
    <property type="entry name" value="CLPPROTEASEA"/>
</dbReference>
<gene>
    <name evidence="13 15" type="primary">clpB</name>
    <name evidence="15" type="ORF">NHG85_10990</name>
</gene>
<dbReference type="PROSITE" id="PS00870">
    <property type="entry name" value="CLPAB_1"/>
    <property type="match status" value="1"/>
</dbReference>
<dbReference type="Proteomes" id="UP001139477">
    <property type="component" value="Unassembled WGS sequence"/>
</dbReference>
<dbReference type="CDD" id="cd19499">
    <property type="entry name" value="RecA-like_ClpB_Hsp104-like"/>
    <property type="match status" value="1"/>
</dbReference>
<dbReference type="GO" id="GO:0005737">
    <property type="term" value="C:cytoplasm"/>
    <property type="evidence" value="ECO:0007669"/>
    <property type="project" value="UniProtKB-SubCell"/>
</dbReference>
<reference evidence="15" key="1">
    <citation type="submission" date="2022-06" db="EMBL/GenBank/DDBJ databases">
        <title>Limimaricola sediminis sp. nov., isolated from an intertidal sediment.</title>
        <authorList>
            <person name="Shao X."/>
        </authorList>
    </citation>
    <scope>NUCLEOTIDE SEQUENCE</scope>
    <source>
        <strain evidence="15">ASW11-118</strain>
    </source>
</reference>
<evidence type="ECO:0000256" key="1">
    <source>
        <dbReference type="ARBA" id="ARBA00004496"/>
    </source>
</evidence>
<keyword evidence="7 13" id="KW-0175">Coiled coil</keyword>
<dbReference type="FunFam" id="3.40.50.300:FF:000025">
    <property type="entry name" value="ATP-dependent Clp protease subunit"/>
    <property type="match status" value="1"/>
</dbReference>
<keyword evidence="13" id="KW-0963">Cytoplasm</keyword>
<dbReference type="FunFam" id="3.40.50.300:FF:000120">
    <property type="entry name" value="ATP-dependent chaperone ClpB"/>
    <property type="match status" value="1"/>
</dbReference>
<dbReference type="RefSeq" id="WP_253332339.1">
    <property type="nucleotide sequence ID" value="NZ_JAMYXC010000165.1"/>
</dbReference>
<dbReference type="Pfam" id="PF17871">
    <property type="entry name" value="AAA_lid_9"/>
    <property type="match status" value="1"/>
</dbReference>
<evidence type="ECO:0000259" key="14">
    <source>
        <dbReference type="PROSITE" id="PS51903"/>
    </source>
</evidence>
<comment type="caution">
    <text evidence="15">The sequence shown here is derived from an EMBL/GenBank/DDBJ whole genome shotgun (WGS) entry which is preliminary data.</text>
</comment>
<sequence>MNLEKFTERSRGFIQAAQTIAMRESHQRLAPEHLLKALMDDEEGLAANLITNSGGDAARVREAVEAAVSKLPKVSGDAGQTYLDQATGRVLDEAEKIAGKAGDSFVPAERILMALAMVKSKAKEALDAGRVSAQSLNAAINAVRKGRTADSANAEEGYDALKKYARDLTEAAEQGRIDPIIGRDEEIRRAMQVLSRRTKNNPVLIGEPGTGKTAIAEGLALRIIDGDVPESLRNKRLMSLDMGALIAGAKYRGEFEERLKAVLKEIEAAAGEVILFIDEMHTLVGAGKSDGAMDAANLIKPALARGELHCIGATTLDEYRKYVEKDAALARRFQPLMVEEPTEEDTISILRGIREKYELHHGVRISDSALVAAAQLSHRYITDRFLPDKAIDLVDEAASRLRMEVDSKPEELDALDRSILQMQIEAEALRREDDEASKERLAKIEEELGALTEKADAMTAKWQAERDRLEGSRTLKERLDRARAELDIAKREGNLAKAGELSYGVIPQLERELSQAEDSDDPLMVEEAVRPEQIAEVVERWTGIPTSKMLEGEREKLLRMEEELGRRVIGQHTAVRAVANAVRRARAGLNDENRPLGSFLFLGPTGVGKTELTKAVAEYLFDDDQAMVRIDMSEFMEKHAVARLIGAPPGYVGYDEGGVLTEAVRRRPYQVILFDEVEKAHPDVFNVLLQVLDDGVLTDGQGRRVDFKQTLIVLTSNLGAQALSQLPDGADAGRAKRDVMDAVRAHFRPEFLNRLDETIIFDRLGREDMSGIVEIQLSRLEKRLARRNITLALDEAARKWLAEEGYDPVFGARPLKRVIQRALQDQLAEMILAGDIRDGQEVQVSAGAEGLIVGDRVSNTGRPKPEAAVLH</sequence>
<dbReference type="InterPro" id="IPR027417">
    <property type="entry name" value="P-loop_NTPase"/>
</dbReference>
<dbReference type="InterPro" id="IPR019489">
    <property type="entry name" value="Clp_ATPase_C"/>
</dbReference>
<organism evidence="15 16">
    <name type="scientific">Limimaricola litoreus</name>
    <dbReference type="NCBI Taxonomy" id="2955316"/>
    <lineage>
        <taxon>Bacteria</taxon>
        <taxon>Pseudomonadati</taxon>
        <taxon>Pseudomonadota</taxon>
        <taxon>Alphaproteobacteria</taxon>
        <taxon>Rhodobacterales</taxon>
        <taxon>Paracoccaceae</taxon>
        <taxon>Limimaricola</taxon>
    </lineage>
</organism>
<name>A0A9X2FV47_9RHOB</name>
<evidence type="ECO:0000256" key="13">
    <source>
        <dbReference type="RuleBase" id="RU362034"/>
    </source>
</evidence>
<dbReference type="AlphaFoldDB" id="A0A9X2FV47"/>
<evidence type="ECO:0000256" key="2">
    <source>
        <dbReference type="ARBA" id="ARBA00008675"/>
    </source>
</evidence>
<evidence type="ECO:0000256" key="4">
    <source>
        <dbReference type="ARBA" id="ARBA00022737"/>
    </source>
</evidence>
<dbReference type="SMART" id="SM00382">
    <property type="entry name" value="AAA"/>
    <property type="match status" value="2"/>
</dbReference>
<dbReference type="Gene3D" id="1.10.8.60">
    <property type="match status" value="1"/>
</dbReference>
<dbReference type="Pfam" id="PF02861">
    <property type="entry name" value="Clp_N"/>
    <property type="match status" value="1"/>
</dbReference>
<evidence type="ECO:0000256" key="3">
    <source>
        <dbReference type="ARBA" id="ARBA00017574"/>
    </source>
</evidence>
<feature type="coiled-coil region" evidence="13">
    <location>
        <begin position="412"/>
        <end position="492"/>
    </location>
</feature>
<evidence type="ECO:0000256" key="9">
    <source>
        <dbReference type="ARBA" id="ARBA00025613"/>
    </source>
</evidence>
<dbReference type="PANTHER" id="PTHR11638:SF18">
    <property type="entry name" value="HEAT SHOCK PROTEIN 104"/>
    <property type="match status" value="1"/>
</dbReference>
<comment type="subcellular location">
    <subcellularLocation>
        <location evidence="1 13">Cytoplasm</location>
    </subcellularLocation>
</comment>
<evidence type="ECO:0000256" key="5">
    <source>
        <dbReference type="ARBA" id="ARBA00022741"/>
    </source>
</evidence>
<comment type="similarity">
    <text evidence="2 12">Belongs to the ClpA/ClpB family.</text>
</comment>
<keyword evidence="13" id="KW-0346">Stress response</keyword>
<dbReference type="SUPFAM" id="SSF81923">
    <property type="entry name" value="Double Clp-N motif"/>
    <property type="match status" value="1"/>
</dbReference>
<dbReference type="PANTHER" id="PTHR11638">
    <property type="entry name" value="ATP-DEPENDENT CLP PROTEASE"/>
    <property type="match status" value="1"/>
</dbReference>
<evidence type="ECO:0000256" key="12">
    <source>
        <dbReference type="RuleBase" id="RU004432"/>
    </source>
</evidence>
<dbReference type="SMART" id="SM01086">
    <property type="entry name" value="ClpB_D2-small"/>
    <property type="match status" value="1"/>
</dbReference>
<keyword evidence="5 12" id="KW-0547">Nucleotide-binding</keyword>
<dbReference type="GO" id="GO:0042026">
    <property type="term" value="P:protein refolding"/>
    <property type="evidence" value="ECO:0007669"/>
    <property type="project" value="UniProtKB-UniRule"/>
</dbReference>
<dbReference type="Gene3D" id="3.40.50.300">
    <property type="entry name" value="P-loop containing nucleotide triphosphate hydrolases"/>
    <property type="match status" value="3"/>
</dbReference>
<dbReference type="InterPro" id="IPR036628">
    <property type="entry name" value="Clp_N_dom_sf"/>
</dbReference>
<dbReference type="InterPro" id="IPR004176">
    <property type="entry name" value="Clp_R_N"/>
</dbReference>
<protein>
    <recommendedName>
        <fullName evidence="3 13">Chaperone protein ClpB</fullName>
    </recommendedName>
</protein>
<keyword evidence="8 12" id="KW-0143">Chaperone</keyword>
<dbReference type="Pfam" id="PF10431">
    <property type="entry name" value="ClpB_D2-small"/>
    <property type="match status" value="1"/>
</dbReference>
<dbReference type="InterPro" id="IPR018368">
    <property type="entry name" value="ClpA/B_CS1"/>
</dbReference>
<dbReference type="InterPro" id="IPR003593">
    <property type="entry name" value="AAA+_ATPase"/>
</dbReference>
<dbReference type="Gene3D" id="1.10.1780.10">
    <property type="entry name" value="Clp, N-terminal domain"/>
    <property type="match status" value="1"/>
</dbReference>
<evidence type="ECO:0000256" key="10">
    <source>
        <dbReference type="ARBA" id="ARBA00026057"/>
    </source>
</evidence>
<dbReference type="Pfam" id="PF00004">
    <property type="entry name" value="AAA"/>
    <property type="match status" value="1"/>
</dbReference>
<dbReference type="FunFam" id="3.40.50.300:FF:000010">
    <property type="entry name" value="Chaperone clpB 1, putative"/>
    <property type="match status" value="1"/>
</dbReference>
<dbReference type="InterPro" id="IPR001270">
    <property type="entry name" value="ClpA/B"/>
</dbReference>
<evidence type="ECO:0000256" key="7">
    <source>
        <dbReference type="ARBA" id="ARBA00023054"/>
    </source>
</evidence>
<evidence type="ECO:0000256" key="11">
    <source>
        <dbReference type="PROSITE-ProRule" id="PRU01251"/>
    </source>
</evidence>
<dbReference type="CDD" id="cd00009">
    <property type="entry name" value="AAA"/>
    <property type="match status" value="1"/>
</dbReference>
<dbReference type="GO" id="GO:0016887">
    <property type="term" value="F:ATP hydrolysis activity"/>
    <property type="evidence" value="ECO:0007669"/>
    <property type="project" value="InterPro"/>
</dbReference>
<dbReference type="PROSITE" id="PS51903">
    <property type="entry name" value="CLP_R"/>
    <property type="match status" value="1"/>
</dbReference>
<dbReference type="Pfam" id="PF07724">
    <property type="entry name" value="AAA_2"/>
    <property type="match status" value="1"/>
</dbReference>
<proteinExistence type="inferred from homology"/>
<dbReference type="EMBL" id="JAMYXC010000165">
    <property type="protein sequence ID" value="MCP1169041.1"/>
    <property type="molecule type" value="Genomic_DNA"/>
</dbReference>
<dbReference type="InterPro" id="IPR028299">
    <property type="entry name" value="ClpA/B_CS2"/>
</dbReference>
<dbReference type="InterPro" id="IPR041546">
    <property type="entry name" value="ClpA/ClpB_AAA_lid"/>
</dbReference>
<comment type="subunit">
    <text evidence="13">Homohexamer; The oligomerization is ATP-dependent.</text>
</comment>
<dbReference type="NCBIfam" id="TIGR03346">
    <property type="entry name" value="chaperone_ClpB"/>
    <property type="match status" value="1"/>
</dbReference>
<dbReference type="InterPro" id="IPR003959">
    <property type="entry name" value="ATPase_AAA_core"/>
</dbReference>
<dbReference type="GO" id="GO:0005524">
    <property type="term" value="F:ATP binding"/>
    <property type="evidence" value="ECO:0007669"/>
    <property type="project" value="UniProtKB-UniRule"/>
</dbReference>
<comment type="subunit">
    <text evidence="10">Homohexamer. The oligomerization is ATP-dependent.</text>
</comment>
<keyword evidence="16" id="KW-1185">Reference proteome</keyword>
<feature type="domain" description="Clp R" evidence="14">
    <location>
        <begin position="3"/>
        <end position="146"/>
    </location>
</feature>
<dbReference type="GO" id="GO:0034605">
    <property type="term" value="P:cellular response to heat"/>
    <property type="evidence" value="ECO:0007669"/>
    <property type="project" value="TreeGrafter"/>
</dbReference>